<feature type="region of interest" description="Disordered" evidence="1">
    <location>
        <begin position="67"/>
        <end position="93"/>
    </location>
</feature>
<evidence type="ECO:0000313" key="3">
    <source>
        <dbReference type="Proteomes" id="UP001219518"/>
    </source>
</evidence>
<accession>A0AAE1HVL4</accession>
<protein>
    <submittedName>
        <fullName evidence="2">Nicotinate-nucleotide adenylyltransferase</fullName>
    </submittedName>
</protein>
<sequence>MAASNPEDDSALVFSQDLDELITLADLAGIKAPGNTMKILIELITLGVPSREVHTLVREVLACKSRSKRTNARHSKQLLPTPEAVQENTAPQS</sequence>
<keyword evidence="3" id="KW-1185">Reference proteome</keyword>
<evidence type="ECO:0000256" key="1">
    <source>
        <dbReference type="SAM" id="MobiDB-lite"/>
    </source>
</evidence>
<proteinExistence type="predicted"/>
<dbReference type="EMBL" id="JAHWGI010001289">
    <property type="protein sequence ID" value="KAK3927570.1"/>
    <property type="molecule type" value="Genomic_DNA"/>
</dbReference>
<keyword evidence="2" id="KW-0548">Nucleotidyltransferase</keyword>
<dbReference type="Proteomes" id="UP001219518">
    <property type="component" value="Unassembled WGS sequence"/>
</dbReference>
<dbReference type="GO" id="GO:0016779">
    <property type="term" value="F:nucleotidyltransferase activity"/>
    <property type="evidence" value="ECO:0007669"/>
    <property type="project" value="UniProtKB-KW"/>
</dbReference>
<evidence type="ECO:0000313" key="2">
    <source>
        <dbReference type="EMBL" id="KAK3927570.1"/>
    </source>
</evidence>
<dbReference type="AlphaFoldDB" id="A0AAE1HVL4"/>
<reference evidence="2" key="2">
    <citation type="journal article" date="2023" name="BMC Genomics">
        <title>Pest status, molecular evolution, and epigenetic factors derived from the genome assembly of Frankliniella fusca, a thysanopteran phytovirus vector.</title>
        <authorList>
            <person name="Catto M.A."/>
            <person name="Labadie P.E."/>
            <person name="Jacobson A.L."/>
            <person name="Kennedy G.G."/>
            <person name="Srinivasan R."/>
            <person name="Hunt B.G."/>
        </authorList>
    </citation>
    <scope>NUCLEOTIDE SEQUENCE</scope>
    <source>
        <strain evidence="2">PL_HMW_Pooled</strain>
    </source>
</reference>
<reference evidence="2" key="1">
    <citation type="submission" date="2021-07" db="EMBL/GenBank/DDBJ databases">
        <authorList>
            <person name="Catto M.A."/>
            <person name="Jacobson A."/>
            <person name="Kennedy G."/>
            <person name="Labadie P."/>
            <person name="Hunt B.G."/>
            <person name="Srinivasan R."/>
        </authorList>
    </citation>
    <scope>NUCLEOTIDE SEQUENCE</scope>
    <source>
        <strain evidence="2">PL_HMW_Pooled</strain>
        <tissue evidence="2">Head</tissue>
    </source>
</reference>
<organism evidence="2 3">
    <name type="scientific">Frankliniella fusca</name>
    <dbReference type="NCBI Taxonomy" id="407009"/>
    <lineage>
        <taxon>Eukaryota</taxon>
        <taxon>Metazoa</taxon>
        <taxon>Ecdysozoa</taxon>
        <taxon>Arthropoda</taxon>
        <taxon>Hexapoda</taxon>
        <taxon>Insecta</taxon>
        <taxon>Pterygota</taxon>
        <taxon>Neoptera</taxon>
        <taxon>Paraneoptera</taxon>
        <taxon>Thysanoptera</taxon>
        <taxon>Terebrantia</taxon>
        <taxon>Thripoidea</taxon>
        <taxon>Thripidae</taxon>
        <taxon>Frankliniella</taxon>
    </lineage>
</organism>
<comment type="caution">
    <text evidence="2">The sequence shown here is derived from an EMBL/GenBank/DDBJ whole genome shotgun (WGS) entry which is preliminary data.</text>
</comment>
<keyword evidence="2" id="KW-0808">Transferase</keyword>
<gene>
    <name evidence="2" type="ORF">KUF71_015855</name>
</gene>
<feature type="compositionally biased region" description="Basic residues" evidence="1">
    <location>
        <begin position="67"/>
        <end position="76"/>
    </location>
</feature>
<name>A0AAE1HVL4_9NEOP</name>